<dbReference type="GO" id="GO:0031146">
    <property type="term" value="P:SCF-dependent proteasomal ubiquitin-dependent protein catabolic process"/>
    <property type="evidence" value="ECO:0007669"/>
    <property type="project" value="TreeGrafter"/>
</dbReference>
<evidence type="ECO:0000313" key="2">
    <source>
        <dbReference type="EMBL" id="KAK7093865.1"/>
    </source>
</evidence>
<sequence length="367" mass="39053">MARTKQTARQGAAGEGSKEASKEAVPPTPPGKVSGASGVQTPIGATAPATPSGSVGSTGGKKGGASLADFEATPVSTASKMKKRKKKADPTKVSNMEDLLQESNESVKEMGESLQKIGQLEEEEVTEAVPLKALQKKTPARKQQASKTIGPHHSFLKDRQTFPLNQLQTTLGAQILPNNSNMLDFTGCSQVTDAVLACMRDLPFNVRDSVTGLNLTGCHFITDAGVIAVADIFHNLKKLFLSGCCKVTEASMVEIAEKCPYLENLYIAGTSVSILPRKLSELDVVSDCTPLVSPLSSEAGFFPKASATMTKVCVIRREEETTMSMLSLLQGEKDVVATSPVNFKPNFSLSKDTLVNVTECNQVSSRK</sequence>
<dbReference type="SUPFAM" id="SSF52047">
    <property type="entry name" value="RNI-like"/>
    <property type="match status" value="1"/>
</dbReference>
<dbReference type="GO" id="GO:0019005">
    <property type="term" value="C:SCF ubiquitin ligase complex"/>
    <property type="evidence" value="ECO:0007669"/>
    <property type="project" value="TreeGrafter"/>
</dbReference>
<dbReference type="InterPro" id="IPR032675">
    <property type="entry name" value="LRR_dom_sf"/>
</dbReference>
<keyword evidence="3" id="KW-1185">Reference proteome</keyword>
<dbReference type="Proteomes" id="UP001374579">
    <property type="component" value="Unassembled WGS sequence"/>
</dbReference>
<proteinExistence type="predicted"/>
<accession>A0AAN9AWN4</accession>
<name>A0AAN9AWN4_9CAEN</name>
<comment type="caution">
    <text evidence="2">The sequence shown here is derived from an EMBL/GenBank/DDBJ whole genome shotgun (WGS) entry which is preliminary data.</text>
</comment>
<feature type="region of interest" description="Disordered" evidence="1">
    <location>
        <begin position="1"/>
        <end position="93"/>
    </location>
</feature>
<dbReference type="PANTHER" id="PTHR13318">
    <property type="entry name" value="PARTNER OF PAIRED, ISOFORM B-RELATED"/>
    <property type="match status" value="1"/>
</dbReference>
<dbReference type="Gene3D" id="3.80.10.10">
    <property type="entry name" value="Ribonuclease Inhibitor"/>
    <property type="match status" value="1"/>
</dbReference>
<organism evidence="2 3">
    <name type="scientific">Littorina saxatilis</name>
    <dbReference type="NCBI Taxonomy" id="31220"/>
    <lineage>
        <taxon>Eukaryota</taxon>
        <taxon>Metazoa</taxon>
        <taxon>Spiralia</taxon>
        <taxon>Lophotrochozoa</taxon>
        <taxon>Mollusca</taxon>
        <taxon>Gastropoda</taxon>
        <taxon>Caenogastropoda</taxon>
        <taxon>Littorinimorpha</taxon>
        <taxon>Littorinoidea</taxon>
        <taxon>Littorinidae</taxon>
        <taxon>Littorina</taxon>
    </lineage>
</organism>
<reference evidence="2 3" key="1">
    <citation type="submission" date="2024-02" db="EMBL/GenBank/DDBJ databases">
        <title>Chromosome-scale genome assembly of the rough periwinkle Littorina saxatilis.</title>
        <authorList>
            <person name="De Jode A."/>
            <person name="Faria R."/>
            <person name="Formenti G."/>
            <person name="Sims Y."/>
            <person name="Smith T.P."/>
            <person name="Tracey A."/>
            <person name="Wood J.M.D."/>
            <person name="Zagrodzka Z.B."/>
            <person name="Johannesson K."/>
            <person name="Butlin R.K."/>
            <person name="Leder E.H."/>
        </authorList>
    </citation>
    <scope>NUCLEOTIDE SEQUENCE [LARGE SCALE GENOMIC DNA]</scope>
    <source>
        <strain evidence="2">Snail1</strain>
        <tissue evidence="2">Muscle</tissue>
    </source>
</reference>
<evidence type="ECO:0000313" key="3">
    <source>
        <dbReference type="Proteomes" id="UP001374579"/>
    </source>
</evidence>
<evidence type="ECO:0000256" key="1">
    <source>
        <dbReference type="SAM" id="MobiDB-lite"/>
    </source>
</evidence>
<gene>
    <name evidence="2" type="ORF">V1264_007550</name>
</gene>
<dbReference type="InterPro" id="IPR006553">
    <property type="entry name" value="Leu-rich_rpt_Cys-con_subtyp"/>
</dbReference>
<dbReference type="SMART" id="SM00367">
    <property type="entry name" value="LRR_CC"/>
    <property type="match status" value="2"/>
</dbReference>
<dbReference type="EMBL" id="JBAMIC010000019">
    <property type="protein sequence ID" value="KAK7093865.1"/>
    <property type="molecule type" value="Genomic_DNA"/>
</dbReference>
<protein>
    <submittedName>
        <fullName evidence="2">Uncharacterized protein</fullName>
    </submittedName>
</protein>
<dbReference type="AlphaFoldDB" id="A0AAN9AWN4"/>